<proteinExistence type="predicted"/>
<comment type="caution">
    <text evidence="1">The sequence shown here is derived from an EMBL/GenBank/DDBJ whole genome shotgun (WGS) entry which is preliminary data.</text>
</comment>
<name>A0ABW5QRN3_9BACL</name>
<dbReference type="RefSeq" id="WP_379268713.1">
    <property type="nucleotide sequence ID" value="NZ_JBHUGT010000054.1"/>
</dbReference>
<evidence type="ECO:0000313" key="2">
    <source>
        <dbReference type="Proteomes" id="UP001597493"/>
    </source>
</evidence>
<evidence type="ECO:0000313" key="1">
    <source>
        <dbReference type="EMBL" id="MFD2658815.1"/>
    </source>
</evidence>
<protein>
    <submittedName>
        <fullName evidence="1">Uncharacterized protein</fullName>
    </submittedName>
</protein>
<gene>
    <name evidence="1" type="ORF">ACFSW5_00885</name>
</gene>
<keyword evidence="2" id="KW-1185">Reference proteome</keyword>
<reference evidence="2" key="1">
    <citation type="journal article" date="2019" name="Int. J. Syst. Evol. Microbiol.">
        <title>The Global Catalogue of Microorganisms (GCM) 10K type strain sequencing project: providing services to taxonomists for standard genome sequencing and annotation.</title>
        <authorList>
            <consortium name="The Broad Institute Genomics Platform"/>
            <consortium name="The Broad Institute Genome Sequencing Center for Infectious Disease"/>
            <person name="Wu L."/>
            <person name="Ma J."/>
        </authorList>
    </citation>
    <scope>NUCLEOTIDE SEQUENCE [LARGE SCALE GENOMIC DNA]</scope>
    <source>
        <strain evidence="2">TISTR 1827</strain>
    </source>
</reference>
<organism evidence="1 2">
    <name type="scientific">Paenibacillus thailandensis</name>
    <dbReference type="NCBI Taxonomy" id="393250"/>
    <lineage>
        <taxon>Bacteria</taxon>
        <taxon>Bacillati</taxon>
        <taxon>Bacillota</taxon>
        <taxon>Bacilli</taxon>
        <taxon>Bacillales</taxon>
        <taxon>Paenibacillaceae</taxon>
        <taxon>Paenibacillus</taxon>
    </lineage>
</organism>
<dbReference type="EMBL" id="JBHUMY010000001">
    <property type="protein sequence ID" value="MFD2658815.1"/>
    <property type="molecule type" value="Genomic_DNA"/>
</dbReference>
<accession>A0ABW5QRN3</accession>
<sequence length="202" mass="22777">MHIWQGVKVNNSGEVVPVNYALITSSKDSTIKNNVALFGLDRLYQTLGVSKQNAVILSCRRAFSDESFDHVFGHADAEIRVNSVSNFHRLPDKGDYSRKELEDIANDFGSTLVAYGFEKALTKEQIIGLAQNYNVLRGNDEIPVYFFNKPSDGEIYSKGLLFYPRGSLKLKVADEILQAGRYVRSKEGHYIWGEGWFKKEAS</sequence>
<dbReference type="Proteomes" id="UP001597493">
    <property type="component" value="Unassembled WGS sequence"/>
</dbReference>